<dbReference type="Proteomes" id="UP000245919">
    <property type="component" value="Chromosome"/>
</dbReference>
<sequence length="101" mass="12337">MKAYYLSVEGRDEAGGVIVFAENYNQAIGNWDCELEYERWIDRRCKRSPEFDGMENASHYEMTLKQWHEGWWFDTEVRCPWEGEATDEDFKKWYEKEYQND</sequence>
<accession>A0A2Z3KLH4</accession>
<gene>
    <name evidence="1" type="ORF">LL14B4_10040</name>
</gene>
<protein>
    <submittedName>
        <fullName evidence="1">Uncharacterized protein</fullName>
    </submittedName>
</protein>
<name>A0A2Z3KLH4_LACLL</name>
<reference evidence="1 2" key="1">
    <citation type="submission" date="2018-03" db="EMBL/GenBank/DDBJ databases">
        <title>Genome sequence of Lactococcus lactis strain 14B4 from almond drupe.</title>
        <authorList>
            <person name="Tran T.D."/>
            <person name="McGarvey J.A."/>
            <person name="Huynh S."/>
            <person name="Parker C.T."/>
        </authorList>
    </citation>
    <scope>NUCLEOTIDE SEQUENCE [LARGE SCALE GENOMIC DNA]</scope>
    <source>
        <strain evidence="1 2">14B4</strain>
    </source>
</reference>
<dbReference type="AlphaFoldDB" id="A0A2Z3KLH4"/>
<organism evidence="1 2">
    <name type="scientific">Lactococcus lactis subsp. lactis</name>
    <name type="common">Streptococcus lactis</name>
    <dbReference type="NCBI Taxonomy" id="1360"/>
    <lineage>
        <taxon>Bacteria</taxon>
        <taxon>Bacillati</taxon>
        <taxon>Bacillota</taxon>
        <taxon>Bacilli</taxon>
        <taxon>Lactobacillales</taxon>
        <taxon>Streptococcaceae</taxon>
        <taxon>Lactococcus</taxon>
    </lineage>
</organism>
<evidence type="ECO:0000313" key="1">
    <source>
        <dbReference type="EMBL" id="AWN66494.1"/>
    </source>
</evidence>
<evidence type="ECO:0000313" key="2">
    <source>
        <dbReference type="Proteomes" id="UP000245919"/>
    </source>
</evidence>
<proteinExistence type="predicted"/>
<dbReference type="EMBL" id="CP028160">
    <property type="protein sequence ID" value="AWN66494.1"/>
    <property type="molecule type" value="Genomic_DNA"/>
</dbReference>